<dbReference type="AlphaFoldDB" id="J2ZWV8"/>
<evidence type="ECO:0008006" key="4">
    <source>
        <dbReference type="Google" id="ProtNLM"/>
    </source>
</evidence>
<dbReference type="EMBL" id="ALJD01000013">
    <property type="protein sequence ID" value="EJN57513.1"/>
    <property type="molecule type" value="Genomic_DNA"/>
</dbReference>
<dbReference type="Proteomes" id="UP000007813">
    <property type="component" value="Unassembled WGS sequence"/>
</dbReference>
<feature type="compositionally biased region" description="Acidic residues" evidence="1">
    <location>
        <begin position="69"/>
        <end position="78"/>
    </location>
</feature>
<proteinExistence type="predicted"/>
<evidence type="ECO:0000313" key="2">
    <source>
        <dbReference type="EMBL" id="EJN57513.1"/>
    </source>
</evidence>
<dbReference type="RefSeq" id="WP_009367650.1">
    <property type="nucleotide sequence ID" value="NZ_ALJD01000013.1"/>
</dbReference>
<reference evidence="2 3" key="1">
    <citation type="journal article" date="2012" name="J. Bacteriol.">
        <title>Draft Genome Sequence of the Extremely Halophilic Archaeon Halogranum salarium B-1T.</title>
        <authorList>
            <person name="Kim K.K."/>
            <person name="Lee K.C."/>
            <person name="Lee J.S."/>
        </authorList>
    </citation>
    <scope>NUCLEOTIDE SEQUENCE [LARGE SCALE GENOMIC DNA]</scope>
    <source>
        <strain evidence="2 3">B-1</strain>
    </source>
</reference>
<evidence type="ECO:0000256" key="1">
    <source>
        <dbReference type="SAM" id="MobiDB-lite"/>
    </source>
</evidence>
<name>J2ZWV8_9EURY</name>
<feature type="region of interest" description="Disordered" evidence="1">
    <location>
        <begin position="1"/>
        <end position="85"/>
    </location>
</feature>
<sequence length="85" mass="9320">MSKDTPLSEEDNGKRVVTSAGETVGHVVEVSGDIAYVDPDPESESAPTERNMTGADSEESSDDHRFPIEQDEIEAITDDELRLNR</sequence>
<gene>
    <name evidence="2" type="ORF">HSB1_42010</name>
</gene>
<organism evidence="2 3">
    <name type="scientific">Halogranum salarium B-1</name>
    <dbReference type="NCBI Taxonomy" id="1210908"/>
    <lineage>
        <taxon>Archaea</taxon>
        <taxon>Methanobacteriati</taxon>
        <taxon>Methanobacteriota</taxon>
        <taxon>Stenosarchaea group</taxon>
        <taxon>Halobacteria</taxon>
        <taxon>Halobacteriales</taxon>
        <taxon>Haloferacaceae</taxon>
    </lineage>
</organism>
<accession>J2ZWV8</accession>
<comment type="caution">
    <text evidence="2">The sequence shown here is derived from an EMBL/GenBank/DDBJ whole genome shotgun (WGS) entry which is preliminary data.</text>
</comment>
<evidence type="ECO:0000313" key="3">
    <source>
        <dbReference type="Proteomes" id="UP000007813"/>
    </source>
</evidence>
<protein>
    <recommendedName>
        <fullName evidence="4">PRC-barrel domain-containing protein</fullName>
    </recommendedName>
</protein>